<dbReference type="SUPFAM" id="SSF55486">
    <property type="entry name" value="Metalloproteases ('zincins'), catalytic domain"/>
    <property type="match status" value="1"/>
</dbReference>
<feature type="binding site" evidence="12">
    <location>
        <position position="465"/>
    </location>
    <ligand>
        <name>Zn(2+)</name>
        <dbReference type="ChEBI" id="CHEBI:29105"/>
        <note>catalytic</note>
    </ligand>
</feature>
<feature type="region of interest" description="Disordered" evidence="14">
    <location>
        <begin position="413"/>
        <end position="432"/>
    </location>
</feature>
<evidence type="ECO:0000256" key="12">
    <source>
        <dbReference type="PIRSR" id="PIRSR601842-2"/>
    </source>
</evidence>
<dbReference type="EMBL" id="MCGN01000004">
    <property type="protein sequence ID" value="ORY97870.1"/>
    <property type="molecule type" value="Genomic_DNA"/>
</dbReference>
<feature type="chain" id="PRO_5011809935" description="Extracellular metalloproteinase" evidence="13">
    <location>
        <begin position="20"/>
        <end position="678"/>
    </location>
</feature>
<dbReference type="GO" id="GO:0006508">
    <property type="term" value="P:proteolysis"/>
    <property type="evidence" value="ECO:0007669"/>
    <property type="project" value="UniProtKB-KW"/>
</dbReference>
<evidence type="ECO:0000259" key="15">
    <source>
        <dbReference type="Pfam" id="PF07504"/>
    </source>
</evidence>
<feature type="binding site" evidence="12">
    <location>
        <position position="461"/>
    </location>
    <ligand>
        <name>Zn(2+)</name>
        <dbReference type="ChEBI" id="CHEBI:29105"/>
        <note>catalytic</note>
    </ligand>
</feature>
<keyword evidence="7 13" id="KW-0378">Hydrolase</keyword>
<evidence type="ECO:0000256" key="8">
    <source>
        <dbReference type="ARBA" id="ARBA00022833"/>
    </source>
</evidence>
<dbReference type="InterPro" id="IPR001842">
    <property type="entry name" value="Peptidase_M36"/>
</dbReference>
<dbReference type="GO" id="GO:0005615">
    <property type="term" value="C:extracellular space"/>
    <property type="evidence" value="ECO:0007669"/>
    <property type="project" value="InterPro"/>
</dbReference>
<evidence type="ECO:0000313" key="16">
    <source>
        <dbReference type="EMBL" id="ORY97870.1"/>
    </source>
</evidence>
<dbReference type="EC" id="3.4.24.-" evidence="13"/>
<comment type="similarity">
    <text evidence="2 13">Belongs to the peptidase M36 family.</text>
</comment>
<dbReference type="Pfam" id="PF02128">
    <property type="entry name" value="Peptidase_M36"/>
    <property type="match status" value="1"/>
</dbReference>
<comment type="subcellular location">
    <subcellularLocation>
        <location evidence="1 13">Secreted</location>
    </subcellularLocation>
</comment>
<feature type="domain" description="FTP" evidence="15">
    <location>
        <begin position="84"/>
        <end position="134"/>
    </location>
</feature>
<gene>
    <name evidence="16" type="ORF">BCR43DRAFT_473188</name>
</gene>
<evidence type="ECO:0000256" key="11">
    <source>
        <dbReference type="PIRSR" id="PIRSR601842-1"/>
    </source>
</evidence>
<feature type="binding site" evidence="12">
    <location>
        <position position="266"/>
    </location>
    <ligand>
        <name>Zn(2+)</name>
        <dbReference type="ChEBI" id="CHEBI:29105"/>
        <note>catalytic</note>
    </ligand>
</feature>
<dbReference type="InterPro" id="IPR011096">
    <property type="entry name" value="FTP_domain"/>
</dbReference>
<evidence type="ECO:0000256" key="1">
    <source>
        <dbReference type="ARBA" id="ARBA00004613"/>
    </source>
</evidence>
<dbReference type="GO" id="GO:0008270">
    <property type="term" value="F:zinc ion binding"/>
    <property type="evidence" value="ECO:0007669"/>
    <property type="project" value="InterPro"/>
</dbReference>
<dbReference type="Pfam" id="PF07504">
    <property type="entry name" value="FTP"/>
    <property type="match status" value="1"/>
</dbReference>
<protein>
    <recommendedName>
        <fullName evidence="13">Extracellular metalloproteinase</fullName>
        <ecNumber evidence="13">3.4.24.-</ecNumber>
    </recommendedName>
    <alternativeName>
        <fullName evidence="13">Fungalysin</fullName>
    </alternativeName>
</protein>
<dbReference type="GO" id="GO:0004222">
    <property type="term" value="F:metalloendopeptidase activity"/>
    <property type="evidence" value="ECO:0007669"/>
    <property type="project" value="InterPro"/>
</dbReference>
<evidence type="ECO:0000256" key="5">
    <source>
        <dbReference type="ARBA" id="ARBA00022723"/>
    </source>
</evidence>
<comment type="caution">
    <text evidence="16">The sequence shown here is derived from an EMBL/GenBank/DDBJ whole genome shotgun (WGS) entry which is preliminary data.</text>
</comment>
<dbReference type="OMA" id="YIWTRAN"/>
<dbReference type="CDD" id="cd09596">
    <property type="entry name" value="M36"/>
    <property type="match status" value="1"/>
</dbReference>
<feature type="compositionally biased region" description="Polar residues" evidence="14">
    <location>
        <begin position="417"/>
        <end position="427"/>
    </location>
</feature>
<evidence type="ECO:0000313" key="17">
    <source>
        <dbReference type="Proteomes" id="UP000242180"/>
    </source>
</evidence>
<evidence type="ECO:0000256" key="4">
    <source>
        <dbReference type="ARBA" id="ARBA00022670"/>
    </source>
</evidence>
<keyword evidence="4 13" id="KW-0645">Protease</keyword>
<comment type="cofactor">
    <cofactor evidence="12">
        <name>Zn(2+)</name>
        <dbReference type="ChEBI" id="CHEBI:29105"/>
    </cofactor>
    <text evidence="12">Binds 1 zinc ion per subunit.</text>
</comment>
<keyword evidence="3 13" id="KW-0964">Secreted</keyword>
<evidence type="ECO:0000256" key="14">
    <source>
        <dbReference type="SAM" id="MobiDB-lite"/>
    </source>
</evidence>
<evidence type="ECO:0000256" key="3">
    <source>
        <dbReference type="ARBA" id="ARBA00022525"/>
    </source>
</evidence>
<keyword evidence="5 12" id="KW-0479">Metal-binding</keyword>
<proteinExistence type="inferred from homology"/>
<accession>A0A1X2HG31</accession>
<dbReference type="InterPro" id="IPR050371">
    <property type="entry name" value="Fungal_virulence_M36"/>
</dbReference>
<keyword evidence="9 13" id="KW-0482">Metalloprotease</keyword>
<dbReference type="PANTHER" id="PTHR33478">
    <property type="entry name" value="EXTRACELLULAR METALLOPROTEINASE MEP"/>
    <property type="match status" value="1"/>
</dbReference>
<dbReference type="Gene3D" id="3.10.170.10">
    <property type="match status" value="1"/>
</dbReference>
<reference evidence="16 17" key="1">
    <citation type="submission" date="2016-07" db="EMBL/GenBank/DDBJ databases">
        <title>Pervasive Adenine N6-methylation of Active Genes in Fungi.</title>
        <authorList>
            <consortium name="DOE Joint Genome Institute"/>
            <person name="Mondo S.J."/>
            <person name="Dannebaum R.O."/>
            <person name="Kuo R.C."/>
            <person name="Labutti K."/>
            <person name="Haridas S."/>
            <person name="Kuo A."/>
            <person name="Salamov A."/>
            <person name="Ahrendt S.R."/>
            <person name="Lipzen A."/>
            <person name="Sullivan W."/>
            <person name="Andreopoulos W.B."/>
            <person name="Clum A."/>
            <person name="Lindquist E."/>
            <person name="Daum C."/>
            <person name="Ramamoorthy G.K."/>
            <person name="Gryganskyi A."/>
            <person name="Culley D."/>
            <person name="Magnuson J.K."/>
            <person name="James T.Y."/>
            <person name="O'Malley M.A."/>
            <person name="Stajich J.E."/>
            <person name="Spatafora J.W."/>
            <person name="Visel A."/>
            <person name="Grigoriev I.V."/>
        </authorList>
    </citation>
    <scope>NUCLEOTIDE SEQUENCE [LARGE SCALE GENOMIC DNA]</scope>
    <source>
        <strain evidence="16 17">NRRL 2496</strain>
    </source>
</reference>
<dbReference type="Proteomes" id="UP000242180">
    <property type="component" value="Unassembled WGS sequence"/>
</dbReference>
<dbReference type="PANTHER" id="PTHR33478:SF1">
    <property type="entry name" value="EXTRACELLULAR METALLOPROTEINASE MEP"/>
    <property type="match status" value="1"/>
</dbReference>
<name>A0A1X2HG31_SYNRA</name>
<keyword evidence="10 13" id="KW-0865">Zymogen</keyword>
<sequence>MVNLITTAVALAAVSIIHAAALPHHSHGQAEHRATGNFGPHLPHKTYTTMFDESNGLMWSAGGESAPPETIATLFASHLAPHSEFIVQSSHRSELSGVTHVYLRQIVDGIEVVNGDMNINVDRHGQVLSAGSSFAQAVQSKEKSSSSWWKQLVFSDHDAIGYRYTQATEPVIPPESAILALLSHVGHTVHHAPFALRPKEQGSAYMLYDLPGAQSDVRVRRAYSQLETGELVQVWDIEIELADHWYNAHVNAHDGRLVGLVDWVSDAVYYNVIPFGANDPSEAEQTLLRNPHDLVASPIGWQTQDGGNSYNVTIGNNVYAHTNPDGGYNWEENYRPAAKLDGEGDIIFDYRAKFDVDEPKQYEDAAVTNLFYWCNTAHDLFYRYGFDEKSGNFQQSNLGRGRENDDGEDDAVIANAQDGSGRNNANFATPPDGRHGKMRMYVWDQTHPMRDGDFESGIIIHEYTHGVSNRLTQGPHNSNCLGWGEAGGMGEGWGDFVATIIRMSINDTRKSDFGMGGWANGGPGIRNYKYSTNMETNPSTYRIMDRFNYWGVHAKGEVWAEMLYEVYWDLVDAHGFTPIWFPPADIHQARDHILNHGNTLALQLVIDGMKQQPCNPTFVDARDAILSAESQLTHGENYCLIYAAFARRGLGVGAELIKEGWLERRTESFDVPARCRDS</sequence>
<evidence type="ECO:0000256" key="10">
    <source>
        <dbReference type="ARBA" id="ARBA00023145"/>
    </source>
</evidence>
<dbReference type="InterPro" id="IPR027268">
    <property type="entry name" value="Peptidase_M4/M1_CTD_sf"/>
</dbReference>
<evidence type="ECO:0000256" key="6">
    <source>
        <dbReference type="ARBA" id="ARBA00022729"/>
    </source>
</evidence>
<dbReference type="InParanoid" id="A0A1X2HG31"/>
<evidence type="ECO:0000256" key="2">
    <source>
        <dbReference type="ARBA" id="ARBA00006006"/>
    </source>
</evidence>
<keyword evidence="6 13" id="KW-0732">Signal</keyword>
<keyword evidence="8 12" id="KW-0862">Zinc</keyword>
<evidence type="ECO:0000256" key="13">
    <source>
        <dbReference type="RuleBase" id="RU364017"/>
    </source>
</evidence>
<dbReference type="PRINTS" id="PR00999">
    <property type="entry name" value="FUNGALYSIN"/>
</dbReference>
<dbReference type="STRING" id="13706.A0A1X2HG31"/>
<feature type="active site" evidence="11">
    <location>
        <position position="462"/>
    </location>
</feature>
<organism evidence="16 17">
    <name type="scientific">Syncephalastrum racemosum</name>
    <name type="common">Filamentous fungus</name>
    <dbReference type="NCBI Taxonomy" id="13706"/>
    <lineage>
        <taxon>Eukaryota</taxon>
        <taxon>Fungi</taxon>
        <taxon>Fungi incertae sedis</taxon>
        <taxon>Mucoromycota</taxon>
        <taxon>Mucoromycotina</taxon>
        <taxon>Mucoromycetes</taxon>
        <taxon>Mucorales</taxon>
        <taxon>Syncephalastraceae</taxon>
        <taxon>Syncephalastrum</taxon>
    </lineage>
</organism>
<dbReference type="OrthoDB" id="3227768at2759"/>
<keyword evidence="17" id="KW-1185">Reference proteome</keyword>
<dbReference type="Gene3D" id="1.10.390.10">
    <property type="entry name" value="Neutral Protease Domain 2"/>
    <property type="match status" value="1"/>
</dbReference>
<evidence type="ECO:0000256" key="7">
    <source>
        <dbReference type="ARBA" id="ARBA00022801"/>
    </source>
</evidence>
<feature type="signal peptide" evidence="13">
    <location>
        <begin position="1"/>
        <end position="19"/>
    </location>
</feature>
<evidence type="ECO:0000256" key="9">
    <source>
        <dbReference type="ARBA" id="ARBA00023049"/>
    </source>
</evidence>
<feature type="binding site" evidence="12">
    <location>
        <position position="491"/>
    </location>
    <ligand>
        <name>Zn(2+)</name>
        <dbReference type="ChEBI" id="CHEBI:29105"/>
        <note>catalytic</note>
    </ligand>
</feature>
<dbReference type="AlphaFoldDB" id="A0A1X2HG31"/>